<dbReference type="AlphaFoldDB" id="A0A4Y9YK91"/>
<comment type="caution">
    <text evidence="2">The sequence shown here is derived from an EMBL/GenBank/DDBJ whole genome shotgun (WGS) entry which is preliminary data.</text>
</comment>
<dbReference type="InterPro" id="IPR029167">
    <property type="entry name" value="Mug117"/>
</dbReference>
<reference evidence="2 3" key="1">
    <citation type="submission" date="2019-02" db="EMBL/GenBank/DDBJ databases">
        <title>Genome sequencing of the rare red list fungi Dentipellis fragilis.</title>
        <authorList>
            <person name="Buettner E."/>
            <person name="Kellner H."/>
        </authorList>
    </citation>
    <scope>NUCLEOTIDE SEQUENCE [LARGE SCALE GENOMIC DNA]</scope>
    <source>
        <strain evidence="2 3">DSM 105465</strain>
    </source>
</reference>
<evidence type="ECO:0000313" key="3">
    <source>
        <dbReference type="Proteomes" id="UP000298327"/>
    </source>
</evidence>
<dbReference type="STRING" id="205917.A0A4Y9YK91"/>
<organism evidence="2 3">
    <name type="scientific">Dentipellis fragilis</name>
    <dbReference type="NCBI Taxonomy" id="205917"/>
    <lineage>
        <taxon>Eukaryota</taxon>
        <taxon>Fungi</taxon>
        <taxon>Dikarya</taxon>
        <taxon>Basidiomycota</taxon>
        <taxon>Agaricomycotina</taxon>
        <taxon>Agaricomycetes</taxon>
        <taxon>Russulales</taxon>
        <taxon>Hericiaceae</taxon>
        <taxon>Dentipellis</taxon>
    </lineage>
</organism>
<evidence type="ECO:0000313" key="2">
    <source>
        <dbReference type="EMBL" id="TFY62380.1"/>
    </source>
</evidence>
<gene>
    <name evidence="2" type="ORF">EVG20_g6728</name>
</gene>
<accession>A0A4Y9YK91</accession>
<dbReference type="Proteomes" id="UP000298327">
    <property type="component" value="Unassembled WGS sequence"/>
</dbReference>
<sequence length="133" mass="13624">MPSTAMKTFFVALALVIAAVVASPAANSNDTSDTALYHNNCDGSGFCSSAIIGNCRNAIGNVNAGATYSDQARFSVGHCYMIYATNNAGPQPISGQIIIDAANTILANCNGCGSYGTNDAGCPSCHVTLNYRS</sequence>
<evidence type="ECO:0000256" key="1">
    <source>
        <dbReference type="SAM" id="SignalP"/>
    </source>
</evidence>
<feature type="chain" id="PRO_5021429756" evidence="1">
    <location>
        <begin position="23"/>
        <end position="133"/>
    </location>
</feature>
<dbReference type="EMBL" id="SEOQ01000466">
    <property type="protein sequence ID" value="TFY62380.1"/>
    <property type="molecule type" value="Genomic_DNA"/>
</dbReference>
<keyword evidence="1" id="KW-0732">Signal</keyword>
<protein>
    <submittedName>
        <fullName evidence="2">Uncharacterized protein</fullName>
    </submittedName>
</protein>
<feature type="signal peptide" evidence="1">
    <location>
        <begin position="1"/>
        <end position="22"/>
    </location>
</feature>
<keyword evidence="3" id="KW-1185">Reference proteome</keyword>
<proteinExistence type="predicted"/>
<dbReference type="Pfam" id="PF15474">
    <property type="entry name" value="MU117"/>
    <property type="match status" value="1"/>
</dbReference>
<name>A0A4Y9YK91_9AGAM</name>
<dbReference type="OrthoDB" id="3672617at2759"/>